<dbReference type="InterPro" id="IPR043502">
    <property type="entry name" value="DNA/RNA_pol_sf"/>
</dbReference>
<sequence>MAGDGHTESTINKSDISPPLPPGVNSTKKEKTEQPSHTTKAPSPSRTDIEDANFCPRNPVGVQLLSRSLQSQLFPPHTTQTPAIHEEALTLSQHHLKSHGLEPEQASTLPPIAFDLPSLQGKDLNQHFWNLGRQVAQPWLGMAHNLAASTILDTLPEGLTSQQESDTDPGEHPESGDFAPQDWLALDPAIRSECSLRPPKWLKKPGWVRYPILKSNDGKSALGSGVPVDYPLEEDGALVFDVETMVEEGQFPVMATAAGPKAWYAWLSPWFLQEGDRHESKDHLIPFGPANGQKSPTARLLIGHNVGYDRARIRDEYSLERSNIRFLDTMSLHVATRGISSPQRGAWVRHNRSKTLERILEQDDVAEVKKAVIRAVLGGEDVDEEILAEFDLEDMLSESAQGRQDATLIPPGLDSNGGSASASLLWQDITSNNGLADVARLHCNIDLPKDTRQYFVDGTSREELVGMMDELLTYCATDVAVTHKVFTKVWPAFVKNCPNPATAAGVLGLSSAILPVDDEWNDYISRCDENYDTSLQQLRQNLVDLAEQLRLQGTKDVSWDSAMAASMAYAMPSNDPEAEEPQDYMTKLQEQETEINREKLWWETDPWASQLDWTPKKQKKDKSAKVGLNGETESLSNSIPKWYRDKVLKPDTGLGRSMSLTPAILRLQHRSRPFVKDDVEKGWTTSAGEGDEEPFKVKGTPLKQTVLKKDSEQDISSGLGPAGQEALESLRNGESDDVIRAKLRSAADALVEWASEHPEEVKSDAQLSLLDWTPVEEPTLSESQSETDDPASQEWWPKWYWDLYKSATGELEITIRSKIAPILLCLTWQGCPLHHSREHGWVFRYDPQMVTPLLTRQKPLTFKLAADYTFTNDIERTVSQKLSKIANEAIGKSSANVDPASITPVYYKVPHAAGDDSNVGSPFSKNFVPFFEKGTLQSDHPQEKGRSAAKGALETNARCSYWIGVRDRVRKQMVVWDGEGDSQMHFSEGASGARQDSPSESKRRKGIILPQIVPMGTVTRRAIEKTWLTASNAKKNRVGSELKAMVKAPPGWSIVGADVDSQELWICSVMGDAQFGFHGATAVGWMTLEGSKSLGTDLHSKTASILGTGRNQAKVFNYSRIYGAGIRHSSQLLLKATPDMSTEEAMQKAKELYASTKGKSTYTDEYFGRKFWFGGTESYVFNKLEEIALGEKPKTPALDCGVTAALTRKYLPKQSSQRQRFGGKGLTGNEDYMPSRINWVVQSSGVDYLHLLITAMEYLISTYDLQARFMISVHDEVRYLAKDEDRARVTLALQIANLWTRAMFAHRLQMDSLPQGVGFFAQVDIDKVLRKETDDPCITPSHTEAIPFGKAVDIYQTLSDTKGGSLYTDAASLIPANEEIDISKPKYKESTQAHRSLGERGLRFLQAQASGDIGEISALEQRASRYEEMEAEGEIDDSDISYMHEIAQTSSQRSRKNGSDALGTKSRRPSTPRRNKQNDQFASMHTSARLDSNLPSDLQDIVSCFPSRPFKLHVPFWKTSEHRFKTLWNVYAALLRAIPKENMNVLQDVRDTIRAYRHCTSPGEVQKLEDRASDLLHLLKKAKKGDKEAIDSLAALEEEISQSEYEKKWTEKAEEYFESIKDKPIPRPSGALLPPTIYNPPLLRYKPVQPDHITMLIAKRRSARELRGLKRADSVERLKHLKVDPFLSETDRMEFSRKISDFELQPMQEAYDRDRARSEMVFSTSMLRVAKHARQGKKRSRERKRNMERETLEE</sequence>
<dbReference type="Gene3D" id="1.10.150.20">
    <property type="entry name" value="5' to 3' exonuclease, C-terminal subdomain"/>
    <property type="match status" value="1"/>
</dbReference>
<dbReference type="Pfam" id="PF18136">
    <property type="entry name" value="DNApol_Exo"/>
    <property type="match status" value="1"/>
</dbReference>
<dbReference type="InterPro" id="IPR002297">
    <property type="entry name" value="DNA-dir_DNA_pol_A_mt"/>
</dbReference>
<dbReference type="PANTHER" id="PTHR10267:SF0">
    <property type="entry name" value="DNA POLYMERASE SUBUNIT GAMMA-1"/>
    <property type="match status" value="1"/>
</dbReference>
<reference evidence="5 6" key="1">
    <citation type="journal article" date="2018" name="Mol. Biol. Evol.">
        <title>Broad Genomic Sampling Reveals a Smut Pathogenic Ancestry of the Fungal Clade Ustilaginomycotina.</title>
        <authorList>
            <person name="Kijpornyongpan T."/>
            <person name="Mondo S.J."/>
            <person name="Barry K."/>
            <person name="Sandor L."/>
            <person name="Lee J."/>
            <person name="Lipzen A."/>
            <person name="Pangilinan J."/>
            <person name="LaButti K."/>
            <person name="Hainaut M."/>
            <person name="Henrissat B."/>
            <person name="Grigoriev I.V."/>
            <person name="Spatafora J.W."/>
            <person name="Aime M.C."/>
        </authorList>
    </citation>
    <scope>NUCLEOTIDE SEQUENCE [LARGE SCALE GENOMIC DNA]</scope>
    <source>
        <strain evidence="5 6">MCA 3882</strain>
    </source>
</reference>
<evidence type="ECO:0000256" key="3">
    <source>
        <dbReference type="SAM" id="MobiDB-lite"/>
    </source>
</evidence>
<gene>
    <name evidence="5" type="ORF">FA14DRAFT_142034</name>
</gene>
<dbReference type="Gene3D" id="3.30.420.390">
    <property type="match status" value="2"/>
</dbReference>
<dbReference type="SUPFAM" id="SSF56672">
    <property type="entry name" value="DNA/RNA polymerases"/>
    <property type="match status" value="1"/>
</dbReference>
<dbReference type="FunCoup" id="A0A316VIZ7">
    <property type="interactions" value="237"/>
</dbReference>
<dbReference type="EMBL" id="KZ819602">
    <property type="protein sequence ID" value="PWN37609.1"/>
    <property type="molecule type" value="Genomic_DNA"/>
</dbReference>
<dbReference type="GO" id="GO:0006264">
    <property type="term" value="P:mitochondrial DNA replication"/>
    <property type="evidence" value="ECO:0007669"/>
    <property type="project" value="TreeGrafter"/>
</dbReference>
<dbReference type="InterPro" id="IPR012337">
    <property type="entry name" value="RNaseH-like_sf"/>
</dbReference>
<evidence type="ECO:0000313" key="5">
    <source>
        <dbReference type="EMBL" id="PWN37609.1"/>
    </source>
</evidence>
<dbReference type="GO" id="GO:0003677">
    <property type="term" value="F:DNA binding"/>
    <property type="evidence" value="ECO:0007669"/>
    <property type="project" value="InterPro"/>
</dbReference>
<dbReference type="SMART" id="SM00482">
    <property type="entry name" value="POLAc"/>
    <property type="match status" value="1"/>
</dbReference>
<dbReference type="STRING" id="1280837.A0A316VIZ7"/>
<evidence type="ECO:0000313" key="6">
    <source>
        <dbReference type="Proteomes" id="UP000245771"/>
    </source>
</evidence>
<feature type="region of interest" description="Disordered" evidence="3">
    <location>
        <begin position="612"/>
        <end position="632"/>
    </location>
</feature>
<dbReference type="InParanoid" id="A0A316VIZ7"/>
<feature type="compositionally biased region" description="Basic residues" evidence="3">
    <location>
        <begin position="1465"/>
        <end position="1475"/>
    </location>
</feature>
<feature type="compositionally biased region" description="Basic and acidic residues" evidence="3">
    <location>
        <begin position="1745"/>
        <end position="1754"/>
    </location>
</feature>
<dbReference type="GO" id="GO:0008408">
    <property type="term" value="F:3'-5' exonuclease activity"/>
    <property type="evidence" value="ECO:0007669"/>
    <property type="project" value="TreeGrafter"/>
</dbReference>
<protein>
    <recommendedName>
        <fullName evidence="1">Mitochondrial DNA polymerase catalytic subunit</fullName>
    </recommendedName>
</protein>
<evidence type="ECO:0000256" key="2">
    <source>
        <dbReference type="SAM" id="Coils"/>
    </source>
</evidence>
<organism evidence="5 6">
    <name type="scientific">Meira miltonrushii</name>
    <dbReference type="NCBI Taxonomy" id="1280837"/>
    <lineage>
        <taxon>Eukaryota</taxon>
        <taxon>Fungi</taxon>
        <taxon>Dikarya</taxon>
        <taxon>Basidiomycota</taxon>
        <taxon>Ustilaginomycotina</taxon>
        <taxon>Exobasidiomycetes</taxon>
        <taxon>Exobasidiales</taxon>
        <taxon>Brachybasidiaceae</taxon>
        <taxon>Meira</taxon>
    </lineage>
</organism>
<keyword evidence="2" id="KW-0175">Coiled coil</keyword>
<accession>A0A316VIZ7</accession>
<dbReference type="GO" id="GO:0005760">
    <property type="term" value="C:gamma DNA polymerase complex"/>
    <property type="evidence" value="ECO:0007669"/>
    <property type="project" value="InterPro"/>
</dbReference>
<dbReference type="Proteomes" id="UP000245771">
    <property type="component" value="Unassembled WGS sequence"/>
</dbReference>
<dbReference type="GeneID" id="37018941"/>
<feature type="compositionally biased region" description="Basic residues" evidence="3">
    <location>
        <begin position="1729"/>
        <end position="1744"/>
    </location>
</feature>
<dbReference type="InterPro" id="IPR001098">
    <property type="entry name" value="DNA-dir_DNA_pol_A_palm_dom"/>
</dbReference>
<dbReference type="GO" id="GO:0003887">
    <property type="term" value="F:DNA-directed DNA polymerase activity"/>
    <property type="evidence" value="ECO:0007669"/>
    <property type="project" value="InterPro"/>
</dbReference>
<dbReference type="InterPro" id="IPR041336">
    <property type="entry name" value="DNApol_Exo"/>
</dbReference>
<evidence type="ECO:0000259" key="4">
    <source>
        <dbReference type="SMART" id="SM00482"/>
    </source>
</evidence>
<dbReference type="RefSeq" id="XP_025357911.1">
    <property type="nucleotide sequence ID" value="XM_025497160.1"/>
</dbReference>
<feature type="region of interest" description="Disordered" evidence="3">
    <location>
        <begin position="159"/>
        <end position="180"/>
    </location>
</feature>
<evidence type="ECO:0000256" key="1">
    <source>
        <dbReference type="ARBA" id="ARBA00031966"/>
    </source>
</evidence>
<dbReference type="Gene3D" id="3.30.70.370">
    <property type="match status" value="1"/>
</dbReference>
<dbReference type="OrthoDB" id="5588663at2759"/>
<feature type="region of interest" description="Disordered" evidence="3">
    <location>
        <begin position="1"/>
        <end position="55"/>
    </location>
</feature>
<proteinExistence type="predicted"/>
<feature type="compositionally biased region" description="Polar residues" evidence="3">
    <location>
        <begin position="35"/>
        <end position="46"/>
    </location>
</feature>
<dbReference type="Pfam" id="PF00476">
    <property type="entry name" value="DNA_pol_A"/>
    <property type="match status" value="1"/>
</dbReference>
<dbReference type="SUPFAM" id="SSF53098">
    <property type="entry name" value="Ribonuclease H-like"/>
    <property type="match status" value="1"/>
</dbReference>
<dbReference type="PANTHER" id="PTHR10267">
    <property type="entry name" value="DNA POLYMERASE SUBUNIT GAMMA-1"/>
    <property type="match status" value="1"/>
</dbReference>
<feature type="domain" description="DNA-directed DNA polymerase family A palm" evidence="4">
    <location>
        <begin position="1039"/>
        <end position="1285"/>
    </location>
</feature>
<feature type="region of interest" description="Disordered" evidence="3">
    <location>
        <begin position="1728"/>
        <end position="1754"/>
    </location>
</feature>
<feature type="coiled-coil region" evidence="2">
    <location>
        <begin position="1565"/>
        <end position="1613"/>
    </location>
</feature>
<feature type="region of interest" description="Disordered" evidence="3">
    <location>
        <begin position="1447"/>
        <end position="1483"/>
    </location>
</feature>
<keyword evidence="6" id="KW-1185">Reference proteome</keyword>
<name>A0A316VIZ7_9BASI</name>
<feature type="region of interest" description="Disordered" evidence="3">
    <location>
        <begin position="984"/>
        <end position="1005"/>
    </location>
</feature>